<proteinExistence type="predicted"/>
<dbReference type="EMBL" id="RQTK01000320">
    <property type="protein sequence ID" value="RUS81792.1"/>
    <property type="molecule type" value="Genomic_DNA"/>
</dbReference>
<evidence type="ECO:0000259" key="1">
    <source>
        <dbReference type="PROSITE" id="PS50878"/>
    </source>
</evidence>
<name>A0A3S1BEH7_ELYCH</name>
<organism evidence="2 3">
    <name type="scientific">Elysia chlorotica</name>
    <name type="common">Eastern emerald elysia</name>
    <name type="synonym">Sea slug</name>
    <dbReference type="NCBI Taxonomy" id="188477"/>
    <lineage>
        <taxon>Eukaryota</taxon>
        <taxon>Metazoa</taxon>
        <taxon>Spiralia</taxon>
        <taxon>Lophotrochozoa</taxon>
        <taxon>Mollusca</taxon>
        <taxon>Gastropoda</taxon>
        <taxon>Heterobranchia</taxon>
        <taxon>Euthyneura</taxon>
        <taxon>Panpulmonata</taxon>
        <taxon>Sacoglossa</taxon>
        <taxon>Placobranchoidea</taxon>
        <taxon>Plakobranchidae</taxon>
        <taxon>Elysia</taxon>
    </lineage>
</organism>
<sequence length="1037" mass="119148">MKLHHLFKSDGVVDTFRTKKAELLTLVNLHKPAIIGLNELKPKNCRYQLQECELIIEGYEMFHTLETERNRGICLYAHCDLKPSVCEHLKCDFLESVFVDCKTLDGLSLVVGLVYRSPGSTQENNDKLLSLLSKATEQQRSNLIIMGDFNFPTINWKQCESGAGPDHPATKFLNATKDAFLTQHQTVPTRHREGEKSNILDLVFSNAEDLVQDITVAPAIGKSDHFTLLVNLNCKRSLVQKESRLNFHKADYNKIREDLQAVDWNKELGEKPIEDMWKTFRCKLEKITVASTPRTTEGRHQRNKWMDRGTLTSVRKKHQLFRKWQQTKDGLDYTAYIKARNKAAKDCRQAKKRLEKTVAADCKKNPKAFWSYVKSKTTVRSGIGDLKKEDGTRTSSDQEKAETLNTFFQSVFTCEDKDHMPNPPSYTYDHALEDIEIREDSVNKLLKSLNTKKAAGPDGITPLLLVETADALTQPITLIFRKSLASGQIPQDWRSASVSPIFKKGSKLEPGNYRPVSLTCILCKVLEKIVREHVIEHLQVNKLISRQQHGFTKGRSCVTQLLDVMDAWTEILDEGGSIDIIYMDFMKAFDSVPHQRLLAKLSAHGIQGKVLEWIQAFLSEREQRVVVNGTSSQPAPVTSGIPQGSVVGPMLFVMYINDLPDVCTSNVKLFADDTKLFTRSDDEAATTVMQEDLNRLQQWSNDWLLRFHPQKCSVLKLGSKKSGTKYTMKEKGNGEEHEIVLEEHDVEKDLVWQPQHKTLCSDVEDVQRRATKLLASIRDKPYPERLATLKLPSLEFRRKRGDMIDLWKYIHGVYDTDRPHFDIGNSRDTRGNSLKIYKHRCRLNLRSNSFSHRVINDWNGLPESVVTAPTVNCFKNRLDKCWENHPSLYNPQFWQPQHKTLCSDVEDVQRRATKLLASIRDKPYPERLATLKLPSLEFRRKRGDMIDLWKYIHGVYDTDRPHFDIGNSRDTRGNSLKIYKHRCRLNLRSNSFSHRVINDWNGLPESVVTAPTVNCFKNRLDKYWENHPSLYNPQCAS</sequence>
<dbReference type="SUPFAM" id="SSF56219">
    <property type="entry name" value="DNase I-like"/>
    <property type="match status" value="1"/>
</dbReference>
<dbReference type="Proteomes" id="UP000271974">
    <property type="component" value="Unassembled WGS sequence"/>
</dbReference>
<feature type="domain" description="Reverse transcriptase" evidence="1">
    <location>
        <begin position="482"/>
        <end position="728"/>
    </location>
</feature>
<accession>A0A3S1BEH7</accession>
<evidence type="ECO:0000313" key="3">
    <source>
        <dbReference type="Proteomes" id="UP000271974"/>
    </source>
</evidence>
<dbReference type="GO" id="GO:0007508">
    <property type="term" value="P:larval heart development"/>
    <property type="evidence" value="ECO:0007669"/>
    <property type="project" value="TreeGrafter"/>
</dbReference>
<dbReference type="PROSITE" id="PS50878">
    <property type="entry name" value="RT_POL"/>
    <property type="match status" value="1"/>
</dbReference>
<dbReference type="InterPro" id="IPR000477">
    <property type="entry name" value="RT_dom"/>
</dbReference>
<dbReference type="Pfam" id="PF14529">
    <property type="entry name" value="Exo_endo_phos_2"/>
    <property type="match status" value="1"/>
</dbReference>
<dbReference type="PANTHER" id="PTHR33395">
    <property type="entry name" value="TRANSCRIPTASE, PUTATIVE-RELATED-RELATED"/>
    <property type="match status" value="1"/>
</dbReference>
<dbReference type="STRING" id="188477.A0A3S1BEH7"/>
<dbReference type="SUPFAM" id="SSF56672">
    <property type="entry name" value="DNA/RNA polymerases"/>
    <property type="match status" value="1"/>
</dbReference>
<protein>
    <recommendedName>
        <fullName evidence="1">Reverse transcriptase domain-containing protein</fullName>
    </recommendedName>
</protein>
<dbReference type="PANTHER" id="PTHR33395:SF22">
    <property type="entry name" value="REVERSE TRANSCRIPTASE DOMAIN-CONTAINING PROTEIN"/>
    <property type="match status" value="1"/>
</dbReference>
<keyword evidence="3" id="KW-1185">Reference proteome</keyword>
<dbReference type="InterPro" id="IPR043502">
    <property type="entry name" value="DNA/RNA_pol_sf"/>
</dbReference>
<evidence type="ECO:0000313" key="2">
    <source>
        <dbReference type="EMBL" id="RUS81792.1"/>
    </source>
</evidence>
<reference evidence="2 3" key="1">
    <citation type="submission" date="2019-01" db="EMBL/GenBank/DDBJ databases">
        <title>A draft genome assembly of the solar-powered sea slug Elysia chlorotica.</title>
        <authorList>
            <person name="Cai H."/>
            <person name="Li Q."/>
            <person name="Fang X."/>
            <person name="Li J."/>
            <person name="Curtis N.E."/>
            <person name="Altenburger A."/>
            <person name="Shibata T."/>
            <person name="Feng M."/>
            <person name="Maeda T."/>
            <person name="Schwartz J.A."/>
            <person name="Shigenobu S."/>
            <person name="Lundholm N."/>
            <person name="Nishiyama T."/>
            <person name="Yang H."/>
            <person name="Hasebe M."/>
            <person name="Li S."/>
            <person name="Pierce S.K."/>
            <person name="Wang J."/>
        </authorList>
    </citation>
    <scope>NUCLEOTIDE SEQUENCE [LARGE SCALE GENOMIC DNA]</scope>
    <source>
        <strain evidence="2">EC2010</strain>
        <tissue evidence="2">Whole organism of an adult</tissue>
    </source>
</reference>
<dbReference type="GO" id="GO:0031012">
    <property type="term" value="C:extracellular matrix"/>
    <property type="evidence" value="ECO:0007669"/>
    <property type="project" value="TreeGrafter"/>
</dbReference>
<dbReference type="CDD" id="cd01650">
    <property type="entry name" value="RT_nLTR_like"/>
    <property type="match status" value="1"/>
</dbReference>
<dbReference type="OrthoDB" id="6155476at2759"/>
<dbReference type="Gene3D" id="3.60.10.10">
    <property type="entry name" value="Endonuclease/exonuclease/phosphatase"/>
    <property type="match status" value="1"/>
</dbReference>
<dbReference type="GO" id="GO:0061343">
    <property type="term" value="P:cell adhesion involved in heart morphogenesis"/>
    <property type="evidence" value="ECO:0007669"/>
    <property type="project" value="TreeGrafter"/>
</dbReference>
<comment type="caution">
    <text evidence="2">The sequence shown here is derived from an EMBL/GenBank/DDBJ whole genome shotgun (WGS) entry which is preliminary data.</text>
</comment>
<dbReference type="Pfam" id="PF00078">
    <property type="entry name" value="RVT_1"/>
    <property type="match status" value="1"/>
</dbReference>
<dbReference type="AlphaFoldDB" id="A0A3S1BEH7"/>
<gene>
    <name evidence="2" type="ORF">EGW08_010429</name>
</gene>
<dbReference type="InterPro" id="IPR036691">
    <property type="entry name" value="Endo/exonu/phosph_ase_sf"/>
</dbReference>
<dbReference type="InterPro" id="IPR005135">
    <property type="entry name" value="Endo/exonuclease/phosphatase"/>
</dbReference>
<dbReference type="GO" id="GO:0003824">
    <property type="term" value="F:catalytic activity"/>
    <property type="evidence" value="ECO:0007669"/>
    <property type="project" value="InterPro"/>
</dbReference>